<dbReference type="KEGG" id="eel:EUBELI_20108"/>
<geneLocation type="plasmid" evidence="2">
    <name>pEubeli2</name>
</geneLocation>
<dbReference type="AlphaFoldDB" id="C4Z7H7"/>
<evidence type="ECO:0000313" key="2">
    <source>
        <dbReference type="Proteomes" id="UP000001476"/>
    </source>
</evidence>
<dbReference type="Proteomes" id="UP000001476">
    <property type="component" value="Plasmid pEubeli2"/>
</dbReference>
<keyword evidence="1" id="KW-0614">Plasmid</keyword>
<evidence type="ECO:0000313" key="1">
    <source>
        <dbReference type="EMBL" id="ACR73255.1"/>
    </source>
</evidence>
<proteinExistence type="predicted"/>
<protein>
    <recommendedName>
        <fullName evidence="3">Virulence protein</fullName>
    </recommendedName>
</protein>
<dbReference type="HOGENOM" id="CLU_048266_1_0_9"/>
<evidence type="ECO:0008006" key="3">
    <source>
        <dbReference type="Google" id="ProtNLM"/>
    </source>
</evidence>
<keyword evidence="2" id="KW-1185">Reference proteome</keyword>
<dbReference type="RefSeq" id="WP_012740389.1">
    <property type="nucleotide sequence ID" value="NC_012780.1"/>
</dbReference>
<dbReference type="GeneID" id="71415272"/>
<reference evidence="1 2" key="1">
    <citation type="journal article" date="2009" name="Proc. Natl. Acad. Sci. U.S.A.">
        <title>Characterizing a model human gut microbiota composed of members of its two dominant bacterial phyla.</title>
        <authorList>
            <person name="Mahowald M.A."/>
            <person name="Rey F.E."/>
            <person name="Seedorf H."/>
            <person name="Turnbaugh P.J."/>
            <person name="Fulton R.S."/>
            <person name="Wollam A."/>
            <person name="Shah N."/>
            <person name="Wang C."/>
            <person name="Magrini V."/>
            <person name="Wilson R.K."/>
            <person name="Cantarel B.L."/>
            <person name="Coutinho P.M."/>
            <person name="Henrissat B."/>
            <person name="Crock L.W."/>
            <person name="Russell A."/>
            <person name="Verberkmoes N.C."/>
            <person name="Hettich R.L."/>
            <person name="Gordon J.I."/>
        </authorList>
    </citation>
    <scope>NUCLEOTIDE SEQUENCE [LARGE SCALE GENOMIC DNA]</scope>
    <source>
        <strain evidence="2">ATCC 27750 / DSM 3376 / VPI C15-48 / C15-B4</strain>
        <plasmid evidence="1">unnamed</plasmid>
    </source>
</reference>
<sequence length="153" mass="17438">MSEHISNILSSGELDGTSVGFYDKSSGGRKPKIYNLDMILSVGYRVNSKRGIAFRRWANSVLKQYVIQGYAINGKRLQALERTVDIQTKMLACTLEVEESEILKAVTSYTDALMLLDQYDHQSLKKLVGNRPIYKITYEECKKMVSHMEDSFK</sequence>
<dbReference type="EMBL" id="CP001106">
    <property type="protein sequence ID" value="ACR73255.1"/>
    <property type="molecule type" value="Genomic_DNA"/>
</dbReference>
<dbReference type="InterPro" id="IPR011204">
    <property type="entry name" value="Virulence_RhuM-like"/>
</dbReference>
<organism evidence="1 2">
    <name type="scientific">Lachnospira eligens (strain ATCC 27750 / DSM 3376 / VPI C15-48 / C15-B4)</name>
    <name type="common">Eubacterium eligens</name>
    <dbReference type="NCBI Taxonomy" id="515620"/>
    <lineage>
        <taxon>Bacteria</taxon>
        <taxon>Bacillati</taxon>
        <taxon>Bacillota</taxon>
        <taxon>Clostridia</taxon>
        <taxon>Lachnospirales</taxon>
        <taxon>Lachnospiraceae</taxon>
        <taxon>Lachnospira</taxon>
    </lineage>
</organism>
<gene>
    <name evidence="1" type="ordered locus">EUBELI_20108</name>
</gene>
<accession>C4Z7H7</accession>
<name>C4Z7H7_LACE2</name>
<dbReference type="PANTHER" id="PTHR35810:SF1">
    <property type="entry name" value="CYTOPLASMIC PROTEIN"/>
    <property type="match status" value="1"/>
</dbReference>
<dbReference type="PANTHER" id="PTHR35810">
    <property type="entry name" value="CYTOPLASMIC PROTEIN-RELATED"/>
    <property type="match status" value="1"/>
</dbReference>
<dbReference type="eggNOG" id="COG3943">
    <property type="taxonomic scope" value="Bacteria"/>
</dbReference>
<dbReference type="Pfam" id="PF13310">
    <property type="entry name" value="Virulence_RhuM"/>
    <property type="match status" value="1"/>
</dbReference>